<evidence type="ECO:0000256" key="1">
    <source>
        <dbReference type="ARBA" id="ARBA00004906"/>
    </source>
</evidence>
<evidence type="ECO:0008006" key="9">
    <source>
        <dbReference type="Google" id="ProtNLM"/>
    </source>
</evidence>
<dbReference type="PANTHER" id="PTHR11165">
    <property type="entry name" value="SKP1"/>
    <property type="match status" value="1"/>
</dbReference>
<dbReference type="SMART" id="SM00512">
    <property type="entry name" value="Skp1"/>
    <property type="match status" value="2"/>
</dbReference>
<dbReference type="Gramene" id="OBART07G22800.1">
    <property type="protein sequence ID" value="OBART07G22800.1"/>
    <property type="gene ID" value="OBART07G22800"/>
</dbReference>
<reference evidence="7" key="2">
    <citation type="submission" date="2015-03" db="UniProtKB">
        <authorList>
            <consortium name="EnsemblPlants"/>
        </authorList>
    </citation>
    <scope>IDENTIFICATION</scope>
</reference>
<feature type="compositionally biased region" description="Acidic residues" evidence="4">
    <location>
        <begin position="332"/>
        <end position="344"/>
    </location>
</feature>
<comment type="pathway">
    <text evidence="1">Protein modification; protein ubiquitination.</text>
</comment>
<dbReference type="PaxDb" id="65489-OBART07G22800.1"/>
<feature type="domain" description="SKP1 component dimerisation" evidence="5">
    <location>
        <begin position="149"/>
        <end position="195"/>
    </location>
</feature>
<dbReference type="InterPro" id="IPR036296">
    <property type="entry name" value="SKP1-like_dim_sf"/>
</dbReference>
<protein>
    <recommendedName>
        <fullName evidence="9">SKP1 component POZ domain-containing protein</fullName>
    </recommendedName>
</protein>
<evidence type="ECO:0000259" key="5">
    <source>
        <dbReference type="Pfam" id="PF01466"/>
    </source>
</evidence>
<proteinExistence type="inferred from homology"/>
<dbReference type="FunFam" id="3.30.710.10:FF:000026">
    <property type="entry name" value="E3 ubiquitin ligase complex SCF subunit"/>
    <property type="match status" value="1"/>
</dbReference>
<name>A0A0D3GTS5_9ORYZ</name>
<dbReference type="SUPFAM" id="SSF81382">
    <property type="entry name" value="Skp1 dimerisation domain-like"/>
    <property type="match status" value="2"/>
</dbReference>
<dbReference type="Gene3D" id="3.30.710.10">
    <property type="entry name" value="Potassium Channel Kv1.1, Chain A"/>
    <property type="match status" value="2"/>
</dbReference>
<feature type="compositionally biased region" description="Basic and acidic residues" evidence="4">
    <location>
        <begin position="1"/>
        <end position="10"/>
    </location>
</feature>
<dbReference type="Pfam" id="PF03931">
    <property type="entry name" value="Skp1_POZ"/>
    <property type="match status" value="2"/>
</dbReference>
<keyword evidence="8" id="KW-1185">Reference proteome</keyword>
<evidence type="ECO:0000313" key="7">
    <source>
        <dbReference type="EnsemblPlants" id="OBART07G22800.1"/>
    </source>
</evidence>
<dbReference type="HOGENOM" id="CLU_513280_0_0_1"/>
<evidence type="ECO:0000259" key="6">
    <source>
        <dbReference type="Pfam" id="PF03931"/>
    </source>
</evidence>
<dbReference type="InterPro" id="IPR016897">
    <property type="entry name" value="SKP1"/>
</dbReference>
<dbReference type="UniPathway" id="UPA00143"/>
<feature type="region of interest" description="Disordered" evidence="4">
    <location>
        <begin position="330"/>
        <end position="352"/>
    </location>
</feature>
<evidence type="ECO:0000256" key="3">
    <source>
        <dbReference type="ARBA" id="ARBA00022786"/>
    </source>
</evidence>
<keyword evidence="3" id="KW-0833">Ubl conjugation pathway</keyword>
<dbReference type="SUPFAM" id="SSF54695">
    <property type="entry name" value="POZ domain"/>
    <property type="match status" value="2"/>
</dbReference>
<dbReference type="FunFam" id="3.30.710.10:FF:000124">
    <property type="entry name" value="Protein CBG09126"/>
    <property type="match status" value="1"/>
</dbReference>
<comment type="similarity">
    <text evidence="2">Belongs to the SKP1 family.</text>
</comment>
<sequence>MAAGKGKEGECDMAAAAAEAEKKGEGSTVSRGAAGERVVEDSGGGRRTIHLKSKDGKQHDVTEASARLSKTIAGMILAGGGGGGADQCIPTPDIDHETLRVVMQYCDKHAADDADEEDLKEWDEDFVDELDQDALFDVIAAANYLDIDGLLDLTCKRVADTIKGKTPEEIRKEFNIVNDLSKEEEEEIRRENPWAFEQYSDGEPVEVTEASARISKVIGDKIDAGRGGEAIPLPHVDNKTLKKVIEYCDEHANENSDTDEQKEELKNWDKAFIDELDEDDGSFLFLVLLASSYLKIDGLLDLTYQRVADNSKAKTTEEIRKAFSTIEIELSDKEEEEEEEEQEEEIRPENMKKKTAAAMMIVTPRPTVTTVPTAGEEVAGGTTTTTPGLIKTSDAGIETTTIGMNGDETLGVAAANNVRLIKTTAVNAHAPRASATGEGTVAMAAGVITLVPPTWTTSPILSTSSHTWQRSLCLPASRSFTPRTQEILASPPTSTGDQLLRLALVTDKAMAAPPPTAMEDLAIRSSTGIEA</sequence>
<feature type="domain" description="SKP1 component POZ" evidence="6">
    <location>
        <begin position="48"/>
        <end position="110"/>
    </location>
</feature>
<dbReference type="GO" id="GO:0006511">
    <property type="term" value="P:ubiquitin-dependent protein catabolic process"/>
    <property type="evidence" value="ECO:0007669"/>
    <property type="project" value="InterPro"/>
</dbReference>
<evidence type="ECO:0000256" key="2">
    <source>
        <dbReference type="ARBA" id="ARBA00009993"/>
    </source>
</evidence>
<dbReference type="STRING" id="65489.A0A0D3GTS5"/>
<organism evidence="7">
    <name type="scientific">Oryza barthii</name>
    <dbReference type="NCBI Taxonomy" id="65489"/>
    <lineage>
        <taxon>Eukaryota</taxon>
        <taxon>Viridiplantae</taxon>
        <taxon>Streptophyta</taxon>
        <taxon>Embryophyta</taxon>
        <taxon>Tracheophyta</taxon>
        <taxon>Spermatophyta</taxon>
        <taxon>Magnoliopsida</taxon>
        <taxon>Liliopsida</taxon>
        <taxon>Poales</taxon>
        <taxon>Poaceae</taxon>
        <taxon>BOP clade</taxon>
        <taxon>Oryzoideae</taxon>
        <taxon>Oryzeae</taxon>
        <taxon>Oryzinae</taxon>
        <taxon>Oryza</taxon>
    </lineage>
</organism>
<dbReference type="GO" id="GO:0016567">
    <property type="term" value="P:protein ubiquitination"/>
    <property type="evidence" value="ECO:0007669"/>
    <property type="project" value="UniProtKB-UniPathway"/>
</dbReference>
<dbReference type="AlphaFoldDB" id="A0A0D3GTS5"/>
<dbReference type="GO" id="GO:0009867">
    <property type="term" value="P:jasmonic acid mediated signaling pathway"/>
    <property type="evidence" value="ECO:0007669"/>
    <property type="project" value="UniProtKB-ARBA"/>
</dbReference>
<evidence type="ECO:0000256" key="4">
    <source>
        <dbReference type="SAM" id="MobiDB-lite"/>
    </source>
</evidence>
<dbReference type="Pfam" id="PF01466">
    <property type="entry name" value="Skp1"/>
    <property type="match status" value="2"/>
</dbReference>
<dbReference type="Proteomes" id="UP000026960">
    <property type="component" value="Chromosome 7"/>
</dbReference>
<dbReference type="InterPro" id="IPR016072">
    <property type="entry name" value="Skp1_comp_dimer"/>
</dbReference>
<dbReference type="eggNOG" id="KOG1724">
    <property type="taxonomic scope" value="Eukaryota"/>
</dbReference>
<feature type="domain" description="SKP1 component POZ" evidence="6">
    <location>
        <begin position="200"/>
        <end position="252"/>
    </location>
</feature>
<reference evidence="7" key="1">
    <citation type="journal article" date="2009" name="Rice">
        <title>De Novo Next Generation Sequencing of Plant Genomes.</title>
        <authorList>
            <person name="Rounsley S."/>
            <person name="Marri P.R."/>
            <person name="Yu Y."/>
            <person name="He R."/>
            <person name="Sisneros N."/>
            <person name="Goicoechea J.L."/>
            <person name="Lee S.J."/>
            <person name="Angelova A."/>
            <person name="Kudrna D."/>
            <person name="Luo M."/>
            <person name="Affourtit J."/>
            <person name="Desany B."/>
            <person name="Knight J."/>
            <person name="Niazi F."/>
            <person name="Egholm M."/>
            <person name="Wing R.A."/>
        </authorList>
    </citation>
    <scope>NUCLEOTIDE SEQUENCE [LARGE SCALE GENOMIC DNA]</scope>
    <source>
        <strain evidence="7">cv. IRGC 105608</strain>
    </source>
</reference>
<evidence type="ECO:0000313" key="8">
    <source>
        <dbReference type="Proteomes" id="UP000026960"/>
    </source>
</evidence>
<feature type="domain" description="SKP1 component dimerisation" evidence="5">
    <location>
        <begin position="298"/>
        <end position="343"/>
    </location>
</feature>
<dbReference type="InterPro" id="IPR001232">
    <property type="entry name" value="SKP1-like"/>
</dbReference>
<accession>A0A0D3GTS5</accession>
<feature type="region of interest" description="Disordered" evidence="4">
    <location>
        <begin position="1"/>
        <end position="62"/>
    </location>
</feature>
<dbReference type="EnsemblPlants" id="OBART07G22800.1">
    <property type="protein sequence ID" value="OBART07G22800.1"/>
    <property type="gene ID" value="OBART07G22800"/>
</dbReference>
<dbReference type="InterPro" id="IPR011333">
    <property type="entry name" value="SKP1/BTB/POZ_sf"/>
</dbReference>
<dbReference type="CDD" id="cd18322">
    <property type="entry name" value="BTB_POZ_SKP1"/>
    <property type="match status" value="1"/>
</dbReference>
<feature type="compositionally biased region" description="Basic and acidic residues" evidence="4">
    <location>
        <begin position="52"/>
        <end position="62"/>
    </location>
</feature>
<dbReference type="InterPro" id="IPR016073">
    <property type="entry name" value="Skp1_comp_POZ"/>
</dbReference>